<dbReference type="Proteomes" id="UP001152320">
    <property type="component" value="Chromosome 5"/>
</dbReference>
<evidence type="ECO:0000313" key="3">
    <source>
        <dbReference type="EMBL" id="KAJ8042418.1"/>
    </source>
</evidence>
<dbReference type="OrthoDB" id="5967284at2759"/>
<feature type="compositionally biased region" description="Basic and acidic residues" evidence="1">
    <location>
        <begin position="1087"/>
        <end position="1096"/>
    </location>
</feature>
<accession>A0A9Q1HER0</accession>
<protein>
    <submittedName>
        <fullName evidence="3">Genetic suppressor element 1</fullName>
    </submittedName>
</protein>
<dbReference type="PANTHER" id="PTHR40240">
    <property type="entry name" value="PLEXUS, ISOFORM A"/>
    <property type="match status" value="1"/>
</dbReference>
<keyword evidence="4" id="KW-1185">Reference proteome</keyword>
<feature type="compositionally biased region" description="Low complexity" evidence="1">
    <location>
        <begin position="1066"/>
        <end position="1076"/>
    </location>
</feature>
<feature type="region of interest" description="Disordered" evidence="1">
    <location>
        <begin position="1023"/>
        <end position="1174"/>
    </location>
</feature>
<feature type="compositionally biased region" description="Polar residues" evidence="1">
    <location>
        <begin position="730"/>
        <end position="748"/>
    </location>
</feature>
<feature type="region of interest" description="Disordered" evidence="1">
    <location>
        <begin position="786"/>
        <end position="836"/>
    </location>
</feature>
<feature type="region of interest" description="Disordered" evidence="1">
    <location>
        <begin position="859"/>
        <end position="886"/>
    </location>
</feature>
<organism evidence="3 4">
    <name type="scientific">Holothuria leucospilota</name>
    <name type="common">Black long sea cucumber</name>
    <name type="synonym">Mertensiothuria leucospilota</name>
    <dbReference type="NCBI Taxonomy" id="206669"/>
    <lineage>
        <taxon>Eukaryota</taxon>
        <taxon>Metazoa</taxon>
        <taxon>Echinodermata</taxon>
        <taxon>Eleutherozoa</taxon>
        <taxon>Echinozoa</taxon>
        <taxon>Holothuroidea</taxon>
        <taxon>Aspidochirotacea</taxon>
        <taxon>Aspidochirotida</taxon>
        <taxon>Holothuriidae</taxon>
        <taxon>Holothuria</taxon>
    </lineage>
</organism>
<feature type="compositionally biased region" description="Basic and acidic residues" evidence="1">
    <location>
        <begin position="1023"/>
        <end position="1057"/>
    </location>
</feature>
<sequence length="1771" mass="198612">MAVICHVCGADGGHFKIRCHPHSTESFFPFLEQQCASRGIKVQSDGTVNACRVCHAFLNQQWLTFEKTKTPISKRLYWLKRFEPNGRKSSNFVDHGTLEEEEYGPNFHFDTVPVVTKTRSFGQIENGFTGEELTQHGSQYSGMDFDVKVPSVVTCYCCGSSVGGGSCCIVHTSHWSKSEAPYFPCILTHPPPDGAKPVDQLGRVLMCEPCTFFLIRQWQSFESENIPIHERRYSLRQSSSKKPPSCERSSSPQRTCLLCLEVPDNNKFMMIHSKAGAPGEPFYPFLESVPHPSDKVVFRKDGAAQVCCKCAKSLEEQWNAHDLAGTPLECRVYQISKSGHPSEESALKKSLPLQLADCEPTMSNDDKHEVCYICGFLSPLVGIKRVACERKEGSSSASVMMFPFIKQLDKPPAAKDIKDGHALVCTECYTQLSAQQKSFEEMHIPSEKQHFPINQRDLEKKKDEWKIKQEKDGNCVLQYACFLCGSYEKDVVSKLNALPGNGDNTSSGPFFPFLLEQDPAEGALPLLDDKTALVCAKCEANLLSQWDMYENSSLLGKTKPHLRSYLTHSFICTTCRSEIHIKKAEAVSPRKFPMVESIYKEGNGIRVHGSGHIIICQSCKKSFIHGELSSQSRNYMSNEKNDTTSKGKSDSVIVIDSDSDGEKDNSANSLRHNHHYSSPSAEGNQFPDPQRLATSGSSPVAPLQRITPEGRSNLHGAHPPPGTKPPPLTIVSSASGRANRTTATVTPFSQSAANSITVTSGISANALAATRTSSFAAALRKLAKQANENDEISPQVSPGSSNRSPSSTPSNKTFHMGPSPLLAPTSTPPVVTITPTHSVNSRLTSVDSRRELDRYPVWRSKDSPTLQPRSRPMPHIPKPEDNRGFQPYRPGEDLRLSSDIRHPHLTYDPAAMAATMASYPIPPAFIPPTHLPHYAFRPEEQMERYGYLRQPFFPLTPPHLIPHPSLSLIPGLRYPSDLAMHVPHLPQGVSYGGLVSNASSAERERVLQDLRERERKIEEAREAEMQLHRERTSSLAEREDRHKPSEMRRSPPREPSHLSRIHPHSSRTASAQSSSSYDHQTPMALIKKSEHEDKWSHKNQQSHTSPLRHEIRHDDGHRSTPSHKDKLYQHNSLHESSRSEPEKPHIPRLFQPDRRHEREPAGQKEHSKVRPPPPLVSANHVSHDFPNHRTVEPLPSGIVSHKAHSSISSDEGQSFSVKKAKMNARIPSPLNLQLHPNKEKVGNHNKAIPPVMKTLEMEKPQKEFDYHLQEFYRIQSLRDGVQSRNQNLLDGVEKEEVVVSKIDLEAKRRREIRASGIYVSSESESDTDEEMEVKRERYRRKMIRIATKSKMPLDKAEAKVTFLGAIGLVTQHTKEDIVNERRRKRRNLLREESPSRSRKTWKPETPPPSLLPPPANITAKQFKKEPDYLKKCEFLNNCHLKTSSNDKKRELESARQYVEAYRAQKRRRLLEKAEMSSGDESKESSSGTDESLPPGTPLAVQCGAPTIPVHVPAQLYNSQSQHLPASHKAPAYTLNNHHLLQTVPPLQNGMVHSTSKALSSGGGDVVREQPSSKETTLQKSADVKKKKSSQFSIASFLDLSHSGKHVDAQSFAQEFHKSVLRTTQKSLANQKVGPVDSSRRETFFGDQQNSCSSHSMFGNRHHPYPAVKPVSTTSASSSSFQWPGVDQISESYYRHRADQELERVILKDQLGRLQSNNVELRSKDEQFSLKMSELAESQQMQLKVQESVQEEIKQLRKCFEDVKKTISTLSL</sequence>
<evidence type="ECO:0000259" key="2">
    <source>
        <dbReference type="Pfam" id="PF12540"/>
    </source>
</evidence>
<feature type="compositionally biased region" description="Basic and acidic residues" evidence="1">
    <location>
        <begin position="639"/>
        <end position="649"/>
    </location>
</feature>
<feature type="region of interest" description="Disordered" evidence="1">
    <location>
        <begin position="1552"/>
        <end position="1579"/>
    </location>
</feature>
<proteinExistence type="predicted"/>
<name>A0A9Q1HER0_HOLLE</name>
<feature type="compositionally biased region" description="Basic and acidic residues" evidence="1">
    <location>
        <begin position="1107"/>
        <end position="1168"/>
    </location>
</feature>
<feature type="region of interest" description="Disordered" evidence="1">
    <location>
        <begin position="634"/>
        <end position="748"/>
    </location>
</feature>
<reference evidence="3" key="1">
    <citation type="submission" date="2021-10" db="EMBL/GenBank/DDBJ databases">
        <title>Tropical sea cucumber genome reveals ecological adaptation and Cuvierian tubules defense mechanism.</title>
        <authorList>
            <person name="Chen T."/>
        </authorList>
    </citation>
    <scope>NUCLEOTIDE SEQUENCE</scope>
    <source>
        <strain evidence="3">Nanhai2018</strain>
        <tissue evidence="3">Muscle</tissue>
    </source>
</reference>
<feature type="compositionally biased region" description="Low complexity" evidence="1">
    <location>
        <begin position="797"/>
        <end position="810"/>
    </location>
</feature>
<feature type="compositionally biased region" description="Low complexity" evidence="1">
    <location>
        <begin position="818"/>
        <end position="836"/>
    </location>
</feature>
<dbReference type="PANTHER" id="PTHR40240:SF1">
    <property type="entry name" value="PLEXUS, ISOFORM A"/>
    <property type="match status" value="1"/>
</dbReference>
<feature type="region of interest" description="Disordered" evidence="1">
    <location>
        <begin position="1472"/>
        <end position="1503"/>
    </location>
</feature>
<feature type="compositionally biased region" description="Polar residues" evidence="1">
    <location>
        <begin position="666"/>
        <end position="683"/>
    </location>
</feature>
<dbReference type="EMBL" id="JAIZAY010000005">
    <property type="protein sequence ID" value="KAJ8042418.1"/>
    <property type="molecule type" value="Genomic_DNA"/>
</dbReference>
<feature type="compositionally biased region" description="Basic and acidic residues" evidence="1">
    <location>
        <begin position="1472"/>
        <end position="1483"/>
    </location>
</feature>
<comment type="caution">
    <text evidence="3">The sequence shown here is derived from an EMBL/GenBank/DDBJ whole genome shotgun (WGS) entry which is preliminary data.</text>
</comment>
<dbReference type="Pfam" id="PF12540">
    <property type="entry name" value="DUF3736"/>
    <property type="match status" value="1"/>
</dbReference>
<feature type="domain" description="Genetic suppressor element-like" evidence="2">
    <location>
        <begin position="1297"/>
        <end position="1439"/>
    </location>
</feature>
<feature type="region of interest" description="Disordered" evidence="1">
    <location>
        <begin position="1380"/>
        <end position="1416"/>
    </location>
</feature>
<dbReference type="InterPro" id="IPR022207">
    <property type="entry name" value="GSE-like"/>
</dbReference>
<feature type="compositionally biased region" description="Pro residues" evidence="1">
    <location>
        <begin position="718"/>
        <end position="728"/>
    </location>
</feature>
<evidence type="ECO:0000313" key="4">
    <source>
        <dbReference type="Proteomes" id="UP001152320"/>
    </source>
</evidence>
<gene>
    <name evidence="3" type="ORF">HOLleu_13467</name>
</gene>
<evidence type="ECO:0000256" key="1">
    <source>
        <dbReference type="SAM" id="MobiDB-lite"/>
    </source>
</evidence>
<feature type="compositionally biased region" description="Pro residues" evidence="1">
    <location>
        <begin position="1404"/>
        <end position="1415"/>
    </location>
</feature>